<evidence type="ECO:0000313" key="2">
    <source>
        <dbReference type="Proteomes" id="UP001445076"/>
    </source>
</evidence>
<keyword evidence="2" id="KW-1185">Reference proteome</keyword>
<name>A0AAW0X8K9_CHEQU</name>
<dbReference type="EMBL" id="JARKIK010000032">
    <property type="protein sequence ID" value="KAK8740790.1"/>
    <property type="molecule type" value="Genomic_DNA"/>
</dbReference>
<proteinExistence type="predicted"/>
<reference evidence="1 2" key="1">
    <citation type="journal article" date="2024" name="BMC Genomics">
        <title>Genome assembly of redclaw crayfish (Cherax quadricarinatus) provides insights into its immune adaptation and hypoxia tolerance.</title>
        <authorList>
            <person name="Liu Z."/>
            <person name="Zheng J."/>
            <person name="Li H."/>
            <person name="Fang K."/>
            <person name="Wang S."/>
            <person name="He J."/>
            <person name="Zhou D."/>
            <person name="Weng S."/>
            <person name="Chi M."/>
            <person name="Gu Z."/>
            <person name="He J."/>
            <person name="Li F."/>
            <person name="Wang M."/>
        </authorList>
    </citation>
    <scope>NUCLEOTIDE SEQUENCE [LARGE SCALE GENOMIC DNA]</scope>
    <source>
        <strain evidence="1">ZL_2023a</strain>
    </source>
</reference>
<dbReference type="Proteomes" id="UP001445076">
    <property type="component" value="Unassembled WGS sequence"/>
</dbReference>
<comment type="caution">
    <text evidence="1">The sequence shown here is derived from an EMBL/GenBank/DDBJ whole genome shotgun (WGS) entry which is preliminary data.</text>
</comment>
<sequence>MMSSASKAVGNKQVAIFSRLSQILSFCRCAPAVHMKDLKDYTHISSMLDDHGHSLRKLFDQHKVYRGTADPFLGIIEQYVTTWSENDPQSPELLKIPEKSYWL</sequence>
<gene>
    <name evidence="1" type="ORF">OTU49_002694</name>
</gene>
<protein>
    <submittedName>
        <fullName evidence="1">Uncharacterized protein</fullName>
    </submittedName>
</protein>
<evidence type="ECO:0000313" key="1">
    <source>
        <dbReference type="EMBL" id="KAK8740790.1"/>
    </source>
</evidence>
<accession>A0AAW0X8K9</accession>
<dbReference type="AlphaFoldDB" id="A0AAW0X8K9"/>
<organism evidence="1 2">
    <name type="scientific">Cherax quadricarinatus</name>
    <name type="common">Australian red claw crayfish</name>
    <dbReference type="NCBI Taxonomy" id="27406"/>
    <lineage>
        <taxon>Eukaryota</taxon>
        <taxon>Metazoa</taxon>
        <taxon>Ecdysozoa</taxon>
        <taxon>Arthropoda</taxon>
        <taxon>Crustacea</taxon>
        <taxon>Multicrustacea</taxon>
        <taxon>Malacostraca</taxon>
        <taxon>Eumalacostraca</taxon>
        <taxon>Eucarida</taxon>
        <taxon>Decapoda</taxon>
        <taxon>Pleocyemata</taxon>
        <taxon>Astacidea</taxon>
        <taxon>Parastacoidea</taxon>
        <taxon>Parastacidae</taxon>
        <taxon>Cherax</taxon>
    </lineage>
</organism>